<evidence type="ECO:0000256" key="8">
    <source>
        <dbReference type="SAM" id="Phobius"/>
    </source>
</evidence>
<keyword evidence="6 8" id="KW-0472">Membrane</keyword>
<dbReference type="GO" id="GO:0022857">
    <property type="term" value="F:transmembrane transporter activity"/>
    <property type="evidence" value="ECO:0007669"/>
    <property type="project" value="InterPro"/>
</dbReference>
<feature type="domain" description="Major facilitator superfamily (MFS) profile" evidence="9">
    <location>
        <begin position="283"/>
        <end position="475"/>
    </location>
</feature>
<dbReference type="AlphaFoldDB" id="A0A918WW20"/>
<sequence>MNTSKNSAGDDPRPTASGADDPQPTASGADDPQPTASGAESGPESAAAAGSEDAPPPRRGWRRWAMDTRPLRIPAYRRLWSSTIVTAVGSQLTAVAVPKQIYDLTGSSAWVGAASLAGLVPLVVFALWGGAIADAVDRRKLLLVTNCGIAVTSVLFWLQAATGLDSVLALMLLLAVQQAFWGLNAPARTASIARLVPAEEIAAANALGSTVMQTGQIVGPLLAGVLIPVIGLPDLYLIDALALCVTVWAVYKLPALPPLDTAGTDGARSRRRPAGFREILAGFRYIASRKVLLLSFLADIIAMVFGMPRALFPQLASETYAPYGEGLALGLLFAAIPVGAVLGGLFSGTFSRARRHGWMVIGAVLVWGAAIAGFGLSGSLWLAVAFLAVAGIADMVSMVFRGAILLSAATDEMRGRMQGVFTVVVAGGPRLADALHGATGSAFGAPAAVVTGGLLVLATTSLLALTAPALRRYRI</sequence>
<dbReference type="InterPro" id="IPR036259">
    <property type="entry name" value="MFS_trans_sf"/>
</dbReference>
<reference evidence="10" key="2">
    <citation type="submission" date="2020-09" db="EMBL/GenBank/DDBJ databases">
        <authorList>
            <person name="Sun Q."/>
            <person name="Ohkuma M."/>
        </authorList>
    </citation>
    <scope>NUCLEOTIDE SEQUENCE</scope>
    <source>
        <strain evidence="10">JCM 4637</strain>
    </source>
</reference>
<dbReference type="PANTHER" id="PTHR23513">
    <property type="entry name" value="INTEGRAL MEMBRANE EFFLUX PROTEIN-RELATED"/>
    <property type="match status" value="1"/>
</dbReference>
<evidence type="ECO:0000256" key="2">
    <source>
        <dbReference type="ARBA" id="ARBA00022448"/>
    </source>
</evidence>
<feature type="transmembrane region" description="Helical" evidence="8">
    <location>
        <begin position="79"/>
        <end position="97"/>
    </location>
</feature>
<reference evidence="10" key="1">
    <citation type="journal article" date="2014" name="Int. J. Syst. Evol. Microbiol.">
        <title>Complete genome sequence of Corynebacterium casei LMG S-19264T (=DSM 44701T), isolated from a smear-ripened cheese.</title>
        <authorList>
            <consortium name="US DOE Joint Genome Institute (JGI-PGF)"/>
            <person name="Walter F."/>
            <person name="Albersmeier A."/>
            <person name="Kalinowski J."/>
            <person name="Ruckert C."/>
        </authorList>
    </citation>
    <scope>NUCLEOTIDE SEQUENCE</scope>
    <source>
        <strain evidence="10">JCM 4637</strain>
    </source>
</reference>
<feature type="transmembrane region" description="Helical" evidence="8">
    <location>
        <begin position="445"/>
        <end position="470"/>
    </location>
</feature>
<keyword evidence="2" id="KW-0813">Transport</keyword>
<evidence type="ECO:0000256" key="6">
    <source>
        <dbReference type="ARBA" id="ARBA00023136"/>
    </source>
</evidence>
<evidence type="ECO:0000313" key="10">
    <source>
        <dbReference type="EMBL" id="GHC89867.1"/>
    </source>
</evidence>
<feature type="compositionally biased region" description="Low complexity" evidence="7">
    <location>
        <begin position="36"/>
        <end position="53"/>
    </location>
</feature>
<keyword evidence="5 8" id="KW-1133">Transmembrane helix</keyword>
<evidence type="ECO:0000259" key="9">
    <source>
        <dbReference type="PROSITE" id="PS50850"/>
    </source>
</evidence>
<evidence type="ECO:0000256" key="3">
    <source>
        <dbReference type="ARBA" id="ARBA00022475"/>
    </source>
</evidence>
<comment type="subcellular location">
    <subcellularLocation>
        <location evidence="1">Cell inner membrane</location>
        <topology evidence="1">Multi-pass membrane protein</topology>
    </subcellularLocation>
</comment>
<dbReference type="CDD" id="cd06173">
    <property type="entry name" value="MFS_MefA_like"/>
    <property type="match status" value="1"/>
</dbReference>
<keyword evidence="3" id="KW-1003">Cell membrane</keyword>
<dbReference type="InterPro" id="IPR010290">
    <property type="entry name" value="TM_effector"/>
</dbReference>
<dbReference type="PROSITE" id="PS50850">
    <property type="entry name" value="MFS"/>
    <property type="match status" value="1"/>
</dbReference>
<evidence type="ECO:0000256" key="7">
    <source>
        <dbReference type="SAM" id="MobiDB-lite"/>
    </source>
</evidence>
<dbReference type="SUPFAM" id="SSF103473">
    <property type="entry name" value="MFS general substrate transporter"/>
    <property type="match status" value="1"/>
</dbReference>
<dbReference type="Gene3D" id="1.20.1250.20">
    <property type="entry name" value="MFS general substrate transporter like domains"/>
    <property type="match status" value="1"/>
</dbReference>
<dbReference type="EMBL" id="BMVC01000004">
    <property type="protein sequence ID" value="GHC89867.1"/>
    <property type="molecule type" value="Genomic_DNA"/>
</dbReference>
<feature type="transmembrane region" description="Helical" evidence="8">
    <location>
        <begin position="141"/>
        <end position="160"/>
    </location>
</feature>
<protein>
    <submittedName>
        <fullName evidence="10">MFS transporter</fullName>
    </submittedName>
</protein>
<dbReference type="InterPro" id="IPR020846">
    <property type="entry name" value="MFS_dom"/>
</dbReference>
<dbReference type="RefSeq" id="WP_229897720.1">
    <property type="nucleotide sequence ID" value="NZ_BMVC01000004.1"/>
</dbReference>
<dbReference type="PANTHER" id="PTHR23513:SF9">
    <property type="entry name" value="ENTEROBACTIN EXPORTER ENTS"/>
    <property type="match status" value="1"/>
</dbReference>
<dbReference type="Proteomes" id="UP000638353">
    <property type="component" value="Unassembled WGS sequence"/>
</dbReference>
<feature type="transmembrane region" description="Helical" evidence="8">
    <location>
        <begin position="358"/>
        <end position="376"/>
    </location>
</feature>
<proteinExistence type="predicted"/>
<evidence type="ECO:0000256" key="4">
    <source>
        <dbReference type="ARBA" id="ARBA00022692"/>
    </source>
</evidence>
<feature type="transmembrane region" description="Helical" evidence="8">
    <location>
        <begin position="109"/>
        <end position="129"/>
    </location>
</feature>
<evidence type="ECO:0000313" key="11">
    <source>
        <dbReference type="Proteomes" id="UP000638353"/>
    </source>
</evidence>
<dbReference type="GO" id="GO:0005886">
    <property type="term" value="C:plasma membrane"/>
    <property type="evidence" value="ECO:0007669"/>
    <property type="project" value="UniProtKB-SubCell"/>
</dbReference>
<feature type="transmembrane region" description="Helical" evidence="8">
    <location>
        <begin position="327"/>
        <end position="346"/>
    </location>
</feature>
<name>A0A918WW20_9ACTN</name>
<feature type="transmembrane region" description="Helical" evidence="8">
    <location>
        <begin position="291"/>
        <end position="307"/>
    </location>
</feature>
<keyword evidence="4 8" id="KW-0812">Transmembrane</keyword>
<evidence type="ECO:0000256" key="1">
    <source>
        <dbReference type="ARBA" id="ARBA00004429"/>
    </source>
</evidence>
<accession>A0A918WW20</accession>
<feature type="region of interest" description="Disordered" evidence="7">
    <location>
        <begin position="1"/>
        <end position="63"/>
    </location>
</feature>
<dbReference type="Pfam" id="PF05977">
    <property type="entry name" value="MFS_3"/>
    <property type="match status" value="1"/>
</dbReference>
<gene>
    <name evidence="10" type="ORF">GCM10010334_23380</name>
</gene>
<organism evidence="10 11">
    <name type="scientific">Streptomyces finlayi</name>
    <dbReference type="NCBI Taxonomy" id="67296"/>
    <lineage>
        <taxon>Bacteria</taxon>
        <taxon>Bacillati</taxon>
        <taxon>Actinomycetota</taxon>
        <taxon>Actinomycetes</taxon>
        <taxon>Kitasatosporales</taxon>
        <taxon>Streptomycetaceae</taxon>
        <taxon>Streptomyces</taxon>
    </lineage>
</organism>
<comment type="caution">
    <text evidence="10">The sequence shown here is derived from an EMBL/GenBank/DDBJ whole genome shotgun (WGS) entry which is preliminary data.</text>
</comment>
<evidence type="ECO:0000256" key="5">
    <source>
        <dbReference type="ARBA" id="ARBA00022989"/>
    </source>
</evidence>